<dbReference type="KEGG" id="cace:CACET_c09490"/>
<dbReference type="GO" id="GO:0051301">
    <property type="term" value="P:cell division"/>
    <property type="evidence" value="ECO:0007669"/>
    <property type="project" value="UniProtKB-KW"/>
</dbReference>
<dbReference type="Pfam" id="PF14450">
    <property type="entry name" value="FtsA"/>
    <property type="match status" value="1"/>
</dbReference>
<keyword evidence="1" id="KW-0132">Cell division</keyword>
<dbReference type="CDD" id="cd24004">
    <property type="entry name" value="ASKHA_NBD_PilM-like"/>
    <property type="match status" value="1"/>
</dbReference>
<dbReference type="RefSeq" id="WP_044823404.1">
    <property type="nucleotide sequence ID" value="NZ_CP009687.1"/>
</dbReference>
<evidence type="ECO:0000313" key="1">
    <source>
        <dbReference type="EMBL" id="AKL94456.1"/>
    </source>
</evidence>
<dbReference type="Proteomes" id="UP000035704">
    <property type="component" value="Chromosome"/>
</dbReference>
<accession>A0A0D8IE29</accession>
<dbReference type="PANTHER" id="PTHR32432:SF3">
    <property type="entry name" value="ETHANOLAMINE UTILIZATION PROTEIN EUTJ"/>
    <property type="match status" value="1"/>
</dbReference>
<dbReference type="InterPro" id="IPR003494">
    <property type="entry name" value="SHS2_FtsA"/>
</dbReference>
<keyword evidence="2" id="KW-1185">Reference proteome</keyword>
<reference evidence="1 2" key="1">
    <citation type="submission" date="2014-10" db="EMBL/GenBank/DDBJ databases">
        <title>Genome sequence of Clostridium aceticum DSM 1496.</title>
        <authorList>
            <person name="Poehlein A."/>
            <person name="Schiel-Bengelsdorf B."/>
            <person name="Gottschalk G."/>
            <person name="Duerre P."/>
            <person name="Daniel R."/>
        </authorList>
    </citation>
    <scope>NUCLEOTIDE SEQUENCE [LARGE SCALE GENOMIC DNA]</scope>
    <source>
        <strain evidence="1 2">DSM 1496</strain>
    </source>
</reference>
<protein>
    <submittedName>
        <fullName evidence="1">Cell division protein FtsA</fullName>
    </submittedName>
</protein>
<dbReference type="OrthoDB" id="9768127at2"/>
<keyword evidence="1" id="KW-0131">Cell cycle</keyword>
<dbReference type="SUPFAM" id="SSF53067">
    <property type="entry name" value="Actin-like ATPase domain"/>
    <property type="match status" value="2"/>
</dbReference>
<dbReference type="SMART" id="SM00842">
    <property type="entry name" value="FtsA"/>
    <property type="match status" value="1"/>
</dbReference>
<organism evidence="1 2">
    <name type="scientific">Clostridium aceticum</name>
    <dbReference type="NCBI Taxonomy" id="84022"/>
    <lineage>
        <taxon>Bacteria</taxon>
        <taxon>Bacillati</taxon>
        <taxon>Bacillota</taxon>
        <taxon>Clostridia</taxon>
        <taxon>Eubacteriales</taxon>
        <taxon>Clostridiaceae</taxon>
        <taxon>Clostridium</taxon>
    </lineage>
</organism>
<dbReference type="InterPro" id="IPR043129">
    <property type="entry name" value="ATPase_NBD"/>
</dbReference>
<gene>
    <name evidence="1" type="primary">ftsA</name>
    <name evidence="1" type="ORF">CACET_c09490</name>
</gene>
<dbReference type="AlphaFoldDB" id="A0A0D8IE29"/>
<evidence type="ECO:0000313" key="2">
    <source>
        <dbReference type="Proteomes" id="UP000035704"/>
    </source>
</evidence>
<sequence length="652" mass="73074">MVFVLDIGTRSIVGLLGTLQEDKIVIHHGVIEFHKKRVMYDGQIHDIEGVAEVVQKVKERLEAEAGFSLKEVALAAAGRALKTFPITIEKELDEYKEINRDFVNTIEIEGIQQAQKKLEETSEELVNYFCVGHTTVNYYLNDGIITNPIGHKGKKLSADILATFLPRIVVDSLHTVMNKVGLEVGYLTLEPIAAIEVAVPQNLRLLNIALVDIGAGTSDIAITKDGTVTAYGMTSTAGDEITEELVKSFLLDFDTAEILKCNLCREDHQSFTDIVGIPYEISTEEVLEKIQPAIQLVAREIADNILLQNGKSPSVVFLIGGGSQLPGLNRRIAEYLELPQERVVVRGIDMIQNLQWDTSTNISGPEGITPIGILAKAVKSKSTDFIEVKVNSKKIRLFKTENLKVSDALAVLNFNPRDLIPKKGDNIKITVNGQEKILFGDYGEPAKILVNNKEAHLDKHIENHDEVTIHPATVGKKASSQLQEIINMEECIYVNSEVIYRYQEVNINGKTASPQDILKEGDQLVYHPIKDIKDLCDFLSIDFQEHDIYIDGKKVKYDDGLDSGKQIIIDRKKLREKINQEKKTLDFIYNGEPLKISTDKESLIFVDIFNYIDFDRTVVKGKLILKHNGQDANYTDPLKEGDTISVYWEEFQ</sequence>
<dbReference type="PANTHER" id="PTHR32432">
    <property type="entry name" value="CELL DIVISION PROTEIN FTSA-RELATED"/>
    <property type="match status" value="1"/>
</dbReference>
<dbReference type="STRING" id="84022.CACET_c09490"/>
<name>A0A0D8IE29_9CLOT</name>
<dbReference type="InterPro" id="IPR050696">
    <property type="entry name" value="FtsA/MreB"/>
</dbReference>
<dbReference type="Gene3D" id="3.30.420.40">
    <property type="match status" value="2"/>
</dbReference>
<dbReference type="PROSITE" id="PS50889">
    <property type="entry name" value="S4"/>
    <property type="match status" value="1"/>
</dbReference>
<dbReference type="PATRIC" id="fig|84022.5.peg.2378"/>
<proteinExistence type="predicted"/>
<dbReference type="EMBL" id="CP009687">
    <property type="protein sequence ID" value="AKL94456.1"/>
    <property type="molecule type" value="Genomic_DNA"/>
</dbReference>